<dbReference type="AlphaFoldDB" id="A0A2T3N0I4"/>
<dbReference type="PROSITE" id="PS50011">
    <property type="entry name" value="PROTEIN_KINASE_DOM"/>
    <property type="match status" value="1"/>
</dbReference>
<dbReference type="SUPFAM" id="SSF56112">
    <property type="entry name" value="Protein kinase-like (PK-like)"/>
    <property type="match status" value="1"/>
</dbReference>
<dbReference type="PANTHER" id="PTHR24346">
    <property type="entry name" value="MAP/MICROTUBULE AFFINITY-REGULATING KINASE"/>
    <property type="match status" value="1"/>
</dbReference>
<gene>
    <name evidence="4" type="ORF">C9I89_08050</name>
</gene>
<dbReference type="OrthoDB" id="9801841at2"/>
<reference evidence="4 5" key="1">
    <citation type="submission" date="2018-03" db="EMBL/GenBank/DDBJ databases">
        <title>Whole genome sequencing of Histamine producing bacteria.</title>
        <authorList>
            <person name="Butler K."/>
        </authorList>
    </citation>
    <scope>NUCLEOTIDE SEQUENCE [LARGE SCALE GENOMIC DNA]</scope>
    <source>
        <strain evidence="4 5">DSM 16190</strain>
    </source>
</reference>
<evidence type="ECO:0000259" key="3">
    <source>
        <dbReference type="PROSITE" id="PS50011"/>
    </source>
</evidence>
<evidence type="ECO:0000256" key="2">
    <source>
        <dbReference type="ARBA" id="ARBA00022840"/>
    </source>
</evidence>
<keyword evidence="5" id="KW-1185">Reference proteome</keyword>
<dbReference type="Gene3D" id="1.10.510.10">
    <property type="entry name" value="Transferase(Phosphotransferase) domain 1"/>
    <property type="match status" value="1"/>
</dbReference>
<evidence type="ECO:0000313" key="5">
    <source>
        <dbReference type="Proteomes" id="UP000240904"/>
    </source>
</evidence>
<name>A0A2T3N0I4_9GAMM</name>
<comment type="caution">
    <text evidence="4">The sequence shown here is derived from an EMBL/GenBank/DDBJ whole genome shotgun (WGS) entry which is preliminary data.</text>
</comment>
<dbReference type="SMART" id="SM00220">
    <property type="entry name" value="S_TKc"/>
    <property type="match status" value="1"/>
</dbReference>
<dbReference type="Proteomes" id="UP000240904">
    <property type="component" value="Unassembled WGS sequence"/>
</dbReference>
<evidence type="ECO:0000256" key="1">
    <source>
        <dbReference type="ARBA" id="ARBA00022741"/>
    </source>
</evidence>
<dbReference type="EMBL" id="PYMC01000004">
    <property type="protein sequence ID" value="PSW05687.1"/>
    <property type="molecule type" value="Genomic_DNA"/>
</dbReference>
<protein>
    <recommendedName>
        <fullName evidence="3">Protein kinase domain-containing protein</fullName>
    </recommendedName>
</protein>
<evidence type="ECO:0000313" key="4">
    <source>
        <dbReference type="EMBL" id="PSW05687.1"/>
    </source>
</evidence>
<dbReference type="GO" id="GO:0035556">
    <property type="term" value="P:intracellular signal transduction"/>
    <property type="evidence" value="ECO:0007669"/>
    <property type="project" value="TreeGrafter"/>
</dbReference>
<organism evidence="4 5">
    <name type="scientific">Photobacterium lipolyticum</name>
    <dbReference type="NCBI Taxonomy" id="266810"/>
    <lineage>
        <taxon>Bacteria</taxon>
        <taxon>Pseudomonadati</taxon>
        <taxon>Pseudomonadota</taxon>
        <taxon>Gammaproteobacteria</taxon>
        <taxon>Vibrionales</taxon>
        <taxon>Vibrionaceae</taxon>
        <taxon>Photobacterium</taxon>
    </lineage>
</organism>
<dbReference type="Pfam" id="PF00069">
    <property type="entry name" value="Pkinase"/>
    <property type="match status" value="1"/>
</dbReference>
<dbReference type="InterPro" id="IPR000719">
    <property type="entry name" value="Prot_kinase_dom"/>
</dbReference>
<dbReference type="GO" id="GO:0005737">
    <property type="term" value="C:cytoplasm"/>
    <property type="evidence" value="ECO:0007669"/>
    <property type="project" value="TreeGrafter"/>
</dbReference>
<dbReference type="GO" id="GO:0004674">
    <property type="term" value="F:protein serine/threonine kinase activity"/>
    <property type="evidence" value="ECO:0007669"/>
    <property type="project" value="TreeGrafter"/>
</dbReference>
<keyword evidence="1" id="KW-0547">Nucleotide-binding</keyword>
<dbReference type="GO" id="GO:0005524">
    <property type="term" value="F:ATP binding"/>
    <property type="evidence" value="ECO:0007669"/>
    <property type="project" value="UniProtKB-KW"/>
</dbReference>
<accession>A0A2T3N0I4</accession>
<feature type="domain" description="Protein kinase" evidence="3">
    <location>
        <begin position="1"/>
        <end position="220"/>
    </location>
</feature>
<sequence>MKMENVQPYVVGNVLLNRFMLIEELKLRVFVAIDSFSGDKVVVKQAEDGWLEREWRCMKQCHSPYIVQPIEYLYSSSLLVLPYLAGQSVLAFSFEQRSLFVSLIPQIVRAINCVHQAGWVHGDIKPSNIIYLPELELIQLIDFGASWPVDTPLSSLNEWQLTSGFSRRSKHQGIGKIEKEDDWYALENWLKQIDDNSLSVKDKRQLIYWKAWLKGKLSRG</sequence>
<dbReference type="PANTHER" id="PTHR24346:SF30">
    <property type="entry name" value="MATERNAL EMBRYONIC LEUCINE ZIPPER KINASE"/>
    <property type="match status" value="1"/>
</dbReference>
<keyword evidence="2" id="KW-0067">ATP-binding</keyword>
<proteinExistence type="predicted"/>
<dbReference type="InterPro" id="IPR011009">
    <property type="entry name" value="Kinase-like_dom_sf"/>
</dbReference>